<comment type="caution">
    <text evidence="6">The sequence shown here is derived from an EMBL/GenBank/DDBJ whole genome shotgun (WGS) entry which is preliminary data.</text>
</comment>
<feature type="transmembrane region" description="Helical" evidence="4">
    <location>
        <begin position="411"/>
        <end position="429"/>
    </location>
</feature>
<dbReference type="InterPro" id="IPR050327">
    <property type="entry name" value="Proton-linked_MCT"/>
</dbReference>
<keyword evidence="7" id="KW-1185">Reference proteome</keyword>
<feature type="transmembrane region" description="Helical" evidence="4">
    <location>
        <begin position="371"/>
        <end position="391"/>
    </location>
</feature>
<dbReference type="Gene3D" id="1.20.1250.20">
    <property type="entry name" value="MFS general substrate transporter like domains"/>
    <property type="match status" value="2"/>
</dbReference>
<organism evidence="6 7">
    <name type="scientific">Catenaria anguillulae PL171</name>
    <dbReference type="NCBI Taxonomy" id="765915"/>
    <lineage>
        <taxon>Eukaryota</taxon>
        <taxon>Fungi</taxon>
        <taxon>Fungi incertae sedis</taxon>
        <taxon>Blastocladiomycota</taxon>
        <taxon>Blastocladiomycetes</taxon>
        <taxon>Blastocladiales</taxon>
        <taxon>Catenariaceae</taxon>
        <taxon>Catenaria</taxon>
    </lineage>
</organism>
<evidence type="ECO:0000313" key="6">
    <source>
        <dbReference type="EMBL" id="ORZ33795.1"/>
    </source>
</evidence>
<evidence type="ECO:0000256" key="2">
    <source>
        <dbReference type="ARBA" id="ARBA00006727"/>
    </source>
</evidence>
<dbReference type="InterPro" id="IPR020846">
    <property type="entry name" value="MFS_dom"/>
</dbReference>
<dbReference type="CDD" id="cd17353">
    <property type="entry name" value="MFS_OFA_like"/>
    <property type="match status" value="1"/>
</dbReference>
<name>A0A1Y2HGW9_9FUNG</name>
<dbReference type="GO" id="GO:0016020">
    <property type="term" value="C:membrane"/>
    <property type="evidence" value="ECO:0007669"/>
    <property type="project" value="UniProtKB-SubCell"/>
</dbReference>
<feature type="domain" description="Major facilitator superfamily (MFS) profile" evidence="5">
    <location>
        <begin position="24"/>
        <end position="434"/>
    </location>
</feature>
<dbReference type="OrthoDB" id="2017405at2759"/>
<dbReference type="InterPro" id="IPR021475">
    <property type="entry name" value="Pants/Emi1-like"/>
</dbReference>
<evidence type="ECO:0000256" key="1">
    <source>
        <dbReference type="ARBA" id="ARBA00004141"/>
    </source>
</evidence>
<dbReference type="Proteomes" id="UP000193411">
    <property type="component" value="Unassembled WGS sequence"/>
</dbReference>
<keyword evidence="4" id="KW-0812">Transmembrane</keyword>
<feature type="transmembrane region" description="Helical" evidence="4">
    <location>
        <begin position="243"/>
        <end position="264"/>
    </location>
</feature>
<feature type="transmembrane region" description="Helical" evidence="4">
    <location>
        <begin position="94"/>
        <end position="112"/>
    </location>
</feature>
<dbReference type="InterPro" id="IPR011701">
    <property type="entry name" value="MFS"/>
</dbReference>
<feature type="transmembrane region" description="Helical" evidence="4">
    <location>
        <begin position="308"/>
        <end position="327"/>
    </location>
</feature>
<reference evidence="6 7" key="1">
    <citation type="submission" date="2016-07" db="EMBL/GenBank/DDBJ databases">
        <title>Pervasive Adenine N6-methylation of Active Genes in Fungi.</title>
        <authorList>
            <consortium name="DOE Joint Genome Institute"/>
            <person name="Mondo S.J."/>
            <person name="Dannebaum R.O."/>
            <person name="Kuo R.C."/>
            <person name="Labutti K."/>
            <person name="Haridas S."/>
            <person name="Kuo A."/>
            <person name="Salamov A."/>
            <person name="Ahrendt S.R."/>
            <person name="Lipzen A."/>
            <person name="Sullivan W."/>
            <person name="Andreopoulos W.B."/>
            <person name="Clum A."/>
            <person name="Lindquist E."/>
            <person name="Daum C."/>
            <person name="Ramamoorthy G.K."/>
            <person name="Gryganskyi A."/>
            <person name="Culley D."/>
            <person name="Magnuson J.K."/>
            <person name="James T.Y."/>
            <person name="O'Malley M.A."/>
            <person name="Stajich J.E."/>
            <person name="Spatafora J.W."/>
            <person name="Visel A."/>
            <person name="Grigoriev I.V."/>
        </authorList>
    </citation>
    <scope>NUCLEOTIDE SEQUENCE [LARGE SCALE GENOMIC DNA]</scope>
    <source>
        <strain evidence="6 7">PL171</strain>
    </source>
</reference>
<sequence>MTSSSCPTRPALSAADLATIANPTRWRILAASCLIQLCLGTLYAFSVFNASLATRLSTTPDSISLAFFTHIALLGLSAALIAPRALARFGPRRPTLFGCVLFALAHVAAGLATSVPVLVSGFGVMGGIGTGLAYLIPVATTGRWFPDQRGFAAGVVVAGFGAGAVVGSFAGTALIGSVGVGNGFLVLGGVYACVQLPLAMVLEMPPNSAQPDADNKPEDTAAANNSTSTPSSVWADIKSPPFVLVYLTFLFGITSGLAMLSKIADMVKSIFGLSADSAAIIVAVNGLFNVAGRAGFGAISDKLGRSRVWMAVALTQCLGLGLVVASIETEVGSVGMFCAGVWILTSAYGASFGLLPGILGDLFGAVRSSPLYGAALTAWSLAGVLGGSVFNTLVHDARDAGKPARQLYTHNFYWLVPMAGMALVATLGLDPIPDRYSISDALGKVYTCYSLHYQALSYYRYGQRADCSAKWDHFKFCIKIKTKPQDEMKRLVDEREAMLAKQEKEKPSSLSVWELRDKPPANFPPELEDWSVLPVVDQSK</sequence>
<keyword evidence="4" id="KW-0472">Membrane</keyword>
<feature type="region of interest" description="Disordered" evidence="3">
    <location>
        <begin position="207"/>
        <end position="232"/>
    </location>
</feature>
<dbReference type="EMBL" id="MCFL01000033">
    <property type="protein sequence ID" value="ORZ33795.1"/>
    <property type="molecule type" value="Genomic_DNA"/>
</dbReference>
<evidence type="ECO:0000313" key="7">
    <source>
        <dbReference type="Proteomes" id="UP000193411"/>
    </source>
</evidence>
<evidence type="ECO:0000256" key="3">
    <source>
        <dbReference type="SAM" id="MobiDB-lite"/>
    </source>
</evidence>
<comment type="subcellular location">
    <subcellularLocation>
        <location evidence="1">Membrane</location>
        <topology evidence="1">Multi-pass membrane protein</topology>
    </subcellularLocation>
</comment>
<feature type="transmembrane region" description="Helical" evidence="4">
    <location>
        <begin position="184"/>
        <end position="202"/>
    </location>
</feature>
<dbReference type="AlphaFoldDB" id="A0A1Y2HGW9"/>
<accession>A0A1Y2HGW9</accession>
<dbReference type="PROSITE" id="PS50850">
    <property type="entry name" value="MFS"/>
    <property type="match status" value="1"/>
</dbReference>
<dbReference type="Pfam" id="PF11326">
    <property type="entry name" value="PANTS-like"/>
    <property type="match status" value="1"/>
</dbReference>
<dbReference type="PANTHER" id="PTHR11360:SF317">
    <property type="entry name" value="MAJOR FACILITATOR SUPERFAMILY (MFS) PROFILE DOMAIN-CONTAINING PROTEIN-RELATED"/>
    <property type="match status" value="1"/>
</dbReference>
<comment type="similarity">
    <text evidence="2">Belongs to the major facilitator superfamily. Monocarboxylate porter (TC 2.A.1.13) family.</text>
</comment>
<feature type="compositionally biased region" description="Low complexity" evidence="3">
    <location>
        <begin position="220"/>
        <end position="232"/>
    </location>
</feature>
<dbReference type="SUPFAM" id="SSF103473">
    <property type="entry name" value="MFS general substrate transporter"/>
    <property type="match status" value="1"/>
</dbReference>
<keyword evidence="4" id="KW-1133">Transmembrane helix</keyword>
<dbReference type="Pfam" id="PF07690">
    <property type="entry name" value="MFS_1"/>
    <property type="match status" value="1"/>
</dbReference>
<feature type="transmembrane region" description="Helical" evidence="4">
    <location>
        <begin position="270"/>
        <end position="288"/>
    </location>
</feature>
<feature type="transmembrane region" description="Helical" evidence="4">
    <location>
        <begin position="62"/>
        <end position="82"/>
    </location>
</feature>
<feature type="transmembrane region" description="Helical" evidence="4">
    <location>
        <begin position="333"/>
        <end position="359"/>
    </location>
</feature>
<evidence type="ECO:0000256" key="4">
    <source>
        <dbReference type="SAM" id="Phobius"/>
    </source>
</evidence>
<dbReference type="GO" id="GO:0022857">
    <property type="term" value="F:transmembrane transporter activity"/>
    <property type="evidence" value="ECO:0007669"/>
    <property type="project" value="InterPro"/>
</dbReference>
<protein>
    <submittedName>
        <fullName evidence="6">Major facilitator superfamily domain-containing protein</fullName>
    </submittedName>
</protein>
<dbReference type="PANTHER" id="PTHR11360">
    <property type="entry name" value="MONOCARBOXYLATE TRANSPORTER"/>
    <property type="match status" value="1"/>
</dbReference>
<dbReference type="InterPro" id="IPR036259">
    <property type="entry name" value="MFS_trans_sf"/>
</dbReference>
<feature type="transmembrane region" description="Helical" evidence="4">
    <location>
        <begin position="28"/>
        <end position="50"/>
    </location>
</feature>
<feature type="transmembrane region" description="Helical" evidence="4">
    <location>
        <begin position="151"/>
        <end position="178"/>
    </location>
</feature>
<gene>
    <name evidence="6" type="ORF">BCR44DRAFT_1500985</name>
</gene>
<evidence type="ECO:0000259" key="5">
    <source>
        <dbReference type="PROSITE" id="PS50850"/>
    </source>
</evidence>
<proteinExistence type="inferred from homology"/>